<dbReference type="EMBL" id="VIAR01000002">
    <property type="protein sequence ID" value="TQD40249.1"/>
    <property type="molecule type" value="Genomic_DNA"/>
</dbReference>
<organism evidence="4 5">
    <name type="scientific">Haloflavibacter putidus</name>
    <dbReference type="NCBI Taxonomy" id="2576776"/>
    <lineage>
        <taxon>Bacteria</taxon>
        <taxon>Pseudomonadati</taxon>
        <taxon>Bacteroidota</taxon>
        <taxon>Flavobacteriia</taxon>
        <taxon>Flavobacteriales</taxon>
        <taxon>Flavobacteriaceae</taxon>
        <taxon>Haloflavibacter</taxon>
    </lineage>
</organism>
<accession>A0A507ZSA3</accession>
<evidence type="ECO:0000259" key="3">
    <source>
        <dbReference type="Pfam" id="PF00582"/>
    </source>
</evidence>
<dbReference type="InterPro" id="IPR006015">
    <property type="entry name" value="Universal_stress_UspA"/>
</dbReference>
<evidence type="ECO:0000256" key="1">
    <source>
        <dbReference type="ARBA" id="ARBA00008791"/>
    </source>
</evidence>
<dbReference type="CDD" id="cd00293">
    <property type="entry name" value="USP-like"/>
    <property type="match status" value="1"/>
</dbReference>
<dbReference type="InterPro" id="IPR014729">
    <property type="entry name" value="Rossmann-like_a/b/a_fold"/>
</dbReference>
<dbReference type="GO" id="GO:0005737">
    <property type="term" value="C:cytoplasm"/>
    <property type="evidence" value="ECO:0007669"/>
    <property type="project" value="UniProtKB-SubCell"/>
</dbReference>
<comment type="caution">
    <text evidence="4">The sequence shown here is derived from an EMBL/GenBank/DDBJ whole genome shotgun (WGS) entry which is preliminary data.</text>
</comment>
<name>A0A507ZSA3_9FLAO</name>
<dbReference type="OrthoDB" id="9788959at2"/>
<dbReference type="PANTHER" id="PTHR46268:SF6">
    <property type="entry name" value="UNIVERSAL STRESS PROTEIN UP12"/>
    <property type="match status" value="1"/>
</dbReference>
<dbReference type="PANTHER" id="PTHR46268">
    <property type="entry name" value="STRESS RESPONSE PROTEIN NHAX"/>
    <property type="match status" value="1"/>
</dbReference>
<evidence type="ECO:0000313" key="5">
    <source>
        <dbReference type="Proteomes" id="UP000317169"/>
    </source>
</evidence>
<dbReference type="RefSeq" id="WP_141420779.1">
    <property type="nucleotide sequence ID" value="NZ_VIAR01000002.1"/>
</dbReference>
<dbReference type="AlphaFoldDB" id="A0A507ZSA3"/>
<comment type="subcellular location">
    <subcellularLocation>
        <location evidence="2">Cytoplasm</location>
    </subcellularLocation>
</comment>
<dbReference type="SUPFAM" id="SSF52402">
    <property type="entry name" value="Adenine nucleotide alpha hydrolases-like"/>
    <property type="match status" value="1"/>
</dbReference>
<reference evidence="4 5" key="1">
    <citation type="submission" date="2019-06" db="EMBL/GenBank/DDBJ databases">
        <title>Flavibacter putida gen. nov., sp. nov., a novel marine bacterium of the family Flavobacteriaceae isolated from coastal seawater.</title>
        <authorList>
            <person name="Feng X."/>
        </authorList>
    </citation>
    <scope>NUCLEOTIDE SEQUENCE [LARGE SCALE GENOMIC DNA]</scope>
    <source>
        <strain evidence="4 5">PLHSN227</strain>
    </source>
</reference>
<evidence type="ECO:0000256" key="2">
    <source>
        <dbReference type="PIRNR" id="PIRNR006276"/>
    </source>
</evidence>
<keyword evidence="2" id="KW-0963">Cytoplasm</keyword>
<dbReference type="PIRSF" id="PIRSF006276">
    <property type="entry name" value="UspA"/>
    <property type="match status" value="1"/>
</dbReference>
<keyword evidence="5" id="KW-1185">Reference proteome</keyword>
<evidence type="ECO:0000313" key="4">
    <source>
        <dbReference type="EMBL" id="TQD40249.1"/>
    </source>
</evidence>
<dbReference type="Pfam" id="PF00582">
    <property type="entry name" value="Usp"/>
    <property type="match status" value="1"/>
</dbReference>
<dbReference type="Proteomes" id="UP000317169">
    <property type="component" value="Unassembled WGS sequence"/>
</dbReference>
<dbReference type="PRINTS" id="PR01438">
    <property type="entry name" value="UNVRSLSTRESS"/>
</dbReference>
<feature type="domain" description="UspA" evidence="3">
    <location>
        <begin position="1"/>
        <end position="147"/>
    </location>
</feature>
<proteinExistence type="inferred from homology"/>
<dbReference type="InterPro" id="IPR006016">
    <property type="entry name" value="UspA"/>
</dbReference>
<protein>
    <recommendedName>
        <fullName evidence="2">Universal stress protein</fullName>
    </recommendedName>
</protein>
<comment type="similarity">
    <text evidence="1 2">Belongs to the universal stress protein A family.</text>
</comment>
<gene>
    <name evidence="4" type="ORF">FKR84_03360</name>
</gene>
<sequence length="150" mass="17045">MQRVLIAIDYHPSSEKVAEAGYELAKKMNAEVCLLHVFTETKYYGVEFPTFLGYDSYNVALNMEMQSEIKKVAENYVEEAAKHLGKNIQTQLKVGETAEEILKYSKEWKADLVVMGTHSRSTLEKLFMGTEATKVLENTTIPVFMVPVKK</sequence>
<dbReference type="Gene3D" id="3.40.50.620">
    <property type="entry name" value="HUPs"/>
    <property type="match status" value="1"/>
</dbReference>